<gene>
    <name evidence="2" type="ORF">LCMAC103_01880</name>
</gene>
<dbReference type="InterPro" id="IPR013520">
    <property type="entry name" value="Ribonucl_H"/>
</dbReference>
<evidence type="ECO:0000259" key="1">
    <source>
        <dbReference type="SMART" id="SM00479"/>
    </source>
</evidence>
<dbReference type="GO" id="GO:0004527">
    <property type="term" value="F:exonuclease activity"/>
    <property type="evidence" value="ECO:0007669"/>
    <property type="project" value="UniProtKB-KW"/>
</dbReference>
<proteinExistence type="predicted"/>
<dbReference type="GO" id="GO:0003676">
    <property type="term" value="F:nucleic acid binding"/>
    <property type="evidence" value="ECO:0007669"/>
    <property type="project" value="InterPro"/>
</dbReference>
<dbReference type="Gene3D" id="3.30.420.10">
    <property type="entry name" value="Ribonuclease H-like superfamily/Ribonuclease H"/>
    <property type="match status" value="1"/>
</dbReference>
<keyword evidence="2" id="KW-0269">Exonuclease</keyword>
<protein>
    <submittedName>
        <fullName evidence="2">Exonuclease</fullName>
    </submittedName>
</protein>
<reference evidence="2" key="1">
    <citation type="journal article" date="2019" name="MBio">
        <title>Virus Genomes from Deep Sea Sediments Expand the Ocean Megavirome and Support Independent Origins of Viral Gigantism.</title>
        <authorList>
            <person name="Backstrom D."/>
            <person name="Yutin N."/>
            <person name="Jorgensen S.L."/>
            <person name="Dharamshi J."/>
            <person name="Homa F."/>
            <person name="Zaremba-Niedwiedzka K."/>
            <person name="Spang A."/>
            <person name="Wolf Y.I."/>
            <person name="Koonin E.V."/>
            <person name="Ettema T.J."/>
        </authorList>
    </citation>
    <scope>NUCLEOTIDE SEQUENCE</scope>
</reference>
<keyword evidence="2" id="KW-0540">Nuclease</keyword>
<organism evidence="2">
    <name type="scientific">Marseillevirus LCMAC103</name>
    <dbReference type="NCBI Taxonomy" id="2506604"/>
    <lineage>
        <taxon>Viruses</taxon>
        <taxon>Varidnaviria</taxon>
        <taxon>Bamfordvirae</taxon>
        <taxon>Nucleocytoviricota</taxon>
        <taxon>Megaviricetes</taxon>
        <taxon>Pimascovirales</taxon>
        <taxon>Pimascovirales incertae sedis</taxon>
        <taxon>Marseilleviridae</taxon>
    </lineage>
</organism>
<dbReference type="EMBL" id="MK500337">
    <property type="protein sequence ID" value="QBK86850.1"/>
    <property type="molecule type" value="Genomic_DNA"/>
</dbReference>
<feature type="domain" description="Exonuclease" evidence="1">
    <location>
        <begin position="3"/>
        <end position="196"/>
    </location>
</feature>
<sequence length="197" mass="22228">MRRAIALDTETTGLDPLHNHVVEIAFQLVDTETGRRLDSYQNVVALTEAEWAQAAPKALAVNGFTWAEVRSRGVPRDTIRSDICAFFAKHHLTASTAFFLCQNPSFDKSFFVQLCPADVQRKWTFPYHWYDLSSMNWALEARAIARGEKDPYAICTSKDGIAWSHGLDREAAPHRAMNGVDHMLAIYEKIVGFFVPP</sequence>
<dbReference type="InterPro" id="IPR036397">
    <property type="entry name" value="RNaseH_sf"/>
</dbReference>
<dbReference type="InterPro" id="IPR012337">
    <property type="entry name" value="RNaseH-like_sf"/>
</dbReference>
<dbReference type="Pfam" id="PF00929">
    <property type="entry name" value="RNase_T"/>
    <property type="match status" value="1"/>
</dbReference>
<name>A0A481YUZ3_9VIRU</name>
<keyword evidence="2" id="KW-0378">Hydrolase</keyword>
<accession>A0A481YUZ3</accession>
<evidence type="ECO:0000313" key="2">
    <source>
        <dbReference type="EMBL" id="QBK86850.1"/>
    </source>
</evidence>
<dbReference type="SUPFAM" id="SSF53098">
    <property type="entry name" value="Ribonuclease H-like"/>
    <property type="match status" value="1"/>
</dbReference>
<dbReference type="SMART" id="SM00479">
    <property type="entry name" value="EXOIII"/>
    <property type="match status" value="1"/>
</dbReference>